<sequence>MSQLWPVGMSYPSAGAVIQASRRGAPPAGVARHASAAMPCIREWRLDAGACGLLGPEPAAPQRWTEYNMLFASEDGLAECVGQGSSSGGASRGGADTSGIGGSSGWCDGDGGSGSITGTGGSGSGIGGGVKGIGRGSCIAIGNHTGAHAPPPHSRAVETGSDAARLSAALPTSRGNCCGGGTVDGIQGGCDAGGTGGRGGGSGAGAGAGCDAVARSASLQGAATAWLPAGGGSSAGPRATDARLLRLHASLGAYFGSLPWHTDA</sequence>
<feature type="region of interest" description="Disordered" evidence="1">
    <location>
        <begin position="82"/>
        <end position="123"/>
    </location>
</feature>
<gene>
    <name evidence="2" type="ORF">CEUR00632_LOCUS14304</name>
    <name evidence="3" type="ORF">CEUR00632_LOCUS14305</name>
</gene>
<evidence type="ECO:0000313" key="3">
    <source>
        <dbReference type="EMBL" id="CAD8297945.1"/>
    </source>
</evidence>
<organism evidence="3">
    <name type="scientific">Chlamydomonas euryale</name>
    <dbReference type="NCBI Taxonomy" id="1486919"/>
    <lineage>
        <taxon>Eukaryota</taxon>
        <taxon>Viridiplantae</taxon>
        <taxon>Chlorophyta</taxon>
        <taxon>core chlorophytes</taxon>
        <taxon>Chlorophyceae</taxon>
        <taxon>CS clade</taxon>
        <taxon>Chlamydomonadales</taxon>
        <taxon>Chlamydomonadaceae</taxon>
        <taxon>Chlamydomonas</taxon>
    </lineage>
</organism>
<evidence type="ECO:0000256" key="1">
    <source>
        <dbReference type="SAM" id="MobiDB-lite"/>
    </source>
</evidence>
<protein>
    <submittedName>
        <fullName evidence="3">Uncharacterized protein</fullName>
    </submittedName>
</protein>
<accession>A0A6U2HBW9</accession>
<proteinExistence type="predicted"/>
<dbReference type="AlphaFoldDB" id="A0A6U2HBW9"/>
<evidence type="ECO:0000313" key="2">
    <source>
        <dbReference type="EMBL" id="CAD8297943.1"/>
    </source>
</evidence>
<dbReference type="EMBL" id="HBEC01030900">
    <property type="protein sequence ID" value="CAD8297945.1"/>
    <property type="molecule type" value="Transcribed_RNA"/>
</dbReference>
<name>A0A6U2HBW9_9CHLO</name>
<reference evidence="3" key="1">
    <citation type="submission" date="2021-01" db="EMBL/GenBank/DDBJ databases">
        <authorList>
            <person name="Corre E."/>
            <person name="Pelletier E."/>
            <person name="Niang G."/>
            <person name="Scheremetjew M."/>
            <person name="Finn R."/>
            <person name="Kale V."/>
            <person name="Holt S."/>
            <person name="Cochrane G."/>
            <person name="Meng A."/>
            <person name="Brown T."/>
            <person name="Cohen L."/>
        </authorList>
    </citation>
    <scope>NUCLEOTIDE SEQUENCE</scope>
    <source>
        <strain evidence="3">CCMP219</strain>
    </source>
</reference>
<feature type="compositionally biased region" description="Gly residues" evidence="1">
    <location>
        <begin position="99"/>
        <end position="123"/>
    </location>
</feature>
<dbReference type="EMBL" id="HBEC01030899">
    <property type="protein sequence ID" value="CAD8297943.1"/>
    <property type="molecule type" value="Transcribed_RNA"/>
</dbReference>